<evidence type="ECO:0000256" key="1">
    <source>
        <dbReference type="SAM" id="Phobius"/>
    </source>
</evidence>
<evidence type="ECO:0000313" key="3">
    <source>
        <dbReference type="Proteomes" id="UP000011607"/>
    </source>
</evidence>
<keyword evidence="1" id="KW-1133">Transmembrane helix</keyword>
<dbReference type="EMBL" id="AOMA01000067">
    <property type="protein sequence ID" value="EMA41156.1"/>
    <property type="molecule type" value="Genomic_DNA"/>
</dbReference>
<organism evidence="2 3">
    <name type="scientific">Halobiforma nitratireducens JCM 10879</name>
    <dbReference type="NCBI Taxonomy" id="1227454"/>
    <lineage>
        <taxon>Archaea</taxon>
        <taxon>Methanobacteriati</taxon>
        <taxon>Methanobacteriota</taxon>
        <taxon>Stenosarchaea group</taxon>
        <taxon>Halobacteria</taxon>
        <taxon>Halobacteriales</taxon>
        <taxon>Natrialbaceae</taxon>
        <taxon>Halobiforma</taxon>
    </lineage>
</organism>
<feature type="transmembrane region" description="Helical" evidence="1">
    <location>
        <begin position="52"/>
        <end position="72"/>
    </location>
</feature>
<protein>
    <submittedName>
        <fullName evidence="2">Uncharacterized protein</fullName>
    </submittedName>
</protein>
<reference evidence="2 3" key="1">
    <citation type="journal article" date="2014" name="PLoS Genet.">
        <title>Phylogenetically driven sequencing of extremely halophilic archaea reveals strategies for static and dynamic osmo-response.</title>
        <authorList>
            <person name="Becker E.A."/>
            <person name="Seitzer P.M."/>
            <person name="Tritt A."/>
            <person name="Larsen D."/>
            <person name="Krusor M."/>
            <person name="Yao A.I."/>
            <person name="Wu D."/>
            <person name="Madern D."/>
            <person name="Eisen J.A."/>
            <person name="Darling A.E."/>
            <person name="Facciotti M.T."/>
        </authorList>
    </citation>
    <scope>NUCLEOTIDE SEQUENCE [LARGE SCALE GENOMIC DNA]</scope>
    <source>
        <strain evidence="2 3">JCM 10879</strain>
    </source>
</reference>
<keyword evidence="1" id="KW-0812">Transmembrane</keyword>
<feature type="transmembrane region" description="Helical" evidence="1">
    <location>
        <begin position="79"/>
        <end position="99"/>
    </location>
</feature>
<proteinExistence type="predicted"/>
<gene>
    <name evidence="2" type="ORF">C446_06350</name>
</gene>
<keyword evidence="3" id="KW-1185">Reference proteome</keyword>
<dbReference type="RefSeq" id="WP_006672216.1">
    <property type="nucleotide sequence ID" value="NZ_AOMA01000067.1"/>
</dbReference>
<dbReference type="STRING" id="1227454.C446_06350"/>
<keyword evidence="1" id="KW-0472">Membrane</keyword>
<comment type="caution">
    <text evidence="2">The sequence shown here is derived from an EMBL/GenBank/DDBJ whole genome shotgun (WGS) entry which is preliminary data.</text>
</comment>
<feature type="transmembrane region" description="Helical" evidence="1">
    <location>
        <begin position="20"/>
        <end position="40"/>
    </location>
</feature>
<evidence type="ECO:0000313" key="2">
    <source>
        <dbReference type="EMBL" id="EMA41156.1"/>
    </source>
</evidence>
<feature type="transmembrane region" description="Helical" evidence="1">
    <location>
        <begin position="111"/>
        <end position="131"/>
    </location>
</feature>
<accession>M0M633</accession>
<dbReference type="Proteomes" id="UP000011607">
    <property type="component" value="Unassembled WGS sequence"/>
</dbReference>
<sequence>MALPCFDVALSDRQRPRLRVLEVAAAVLFPLLWASIFAPALESLFAPLESFVVSPLLASAVVPGLLCLVALAGAVADGLGIDTAVVGVLVAVTSLLIAWDVPVVLFHTGGGVHVAPLFVFVSGTVLAVVVIRRALLATVAPGGVVGWIRGRRSES</sequence>
<name>M0M633_9EURY</name>
<dbReference type="AlphaFoldDB" id="M0M633"/>